<comment type="catalytic activity">
    <reaction evidence="3">
        <text>L-methionyl-[protein] + [thioredoxin]-disulfide + H2O = L-methionyl-(S)-S-oxide-[protein] + [thioredoxin]-dithiol</text>
        <dbReference type="Rhea" id="RHEA:14217"/>
        <dbReference type="Rhea" id="RHEA-COMP:10698"/>
        <dbReference type="Rhea" id="RHEA-COMP:10700"/>
        <dbReference type="Rhea" id="RHEA-COMP:12313"/>
        <dbReference type="Rhea" id="RHEA-COMP:12315"/>
        <dbReference type="ChEBI" id="CHEBI:15377"/>
        <dbReference type="ChEBI" id="CHEBI:16044"/>
        <dbReference type="ChEBI" id="CHEBI:29950"/>
        <dbReference type="ChEBI" id="CHEBI:44120"/>
        <dbReference type="ChEBI" id="CHEBI:50058"/>
        <dbReference type="EC" id="1.8.4.11"/>
    </reaction>
</comment>
<name>A0ABV9I035_9FLAO</name>
<sequence>MKNSKKSLEKIAFGGGCHWCTEAVFQTLKGVHKVEQGFIASTAPNDTFSEGVIVHFDPQVIDIEQLLEVHLHTHESTSNHSFRTKYRSAMYWFTPAQESAFAKAVPTLQPQFSKPIITKALPFITFKLNDTSFLEYYKRNPEAPFCKRYIDPKLRLLEERFKEVIHTS</sequence>
<keyword evidence="7" id="KW-1185">Reference proteome</keyword>
<evidence type="ECO:0000256" key="4">
    <source>
        <dbReference type="ARBA" id="ARBA00048782"/>
    </source>
</evidence>
<evidence type="ECO:0000313" key="7">
    <source>
        <dbReference type="Proteomes" id="UP001596043"/>
    </source>
</evidence>
<evidence type="ECO:0000256" key="2">
    <source>
        <dbReference type="ARBA" id="ARBA00023002"/>
    </source>
</evidence>
<dbReference type="Proteomes" id="UP001596043">
    <property type="component" value="Unassembled WGS sequence"/>
</dbReference>
<evidence type="ECO:0000256" key="3">
    <source>
        <dbReference type="ARBA" id="ARBA00047806"/>
    </source>
</evidence>
<dbReference type="SUPFAM" id="SSF55068">
    <property type="entry name" value="Peptide methionine sulfoxide reductase"/>
    <property type="match status" value="1"/>
</dbReference>
<dbReference type="GO" id="GO:0008113">
    <property type="term" value="F:peptide-methionine (S)-S-oxide reductase activity"/>
    <property type="evidence" value="ECO:0007669"/>
    <property type="project" value="UniProtKB-EC"/>
</dbReference>
<dbReference type="PANTHER" id="PTHR43774">
    <property type="entry name" value="PEPTIDE METHIONINE SULFOXIDE REDUCTASE"/>
    <property type="match status" value="1"/>
</dbReference>
<evidence type="ECO:0000259" key="5">
    <source>
        <dbReference type="Pfam" id="PF01625"/>
    </source>
</evidence>
<dbReference type="RefSeq" id="WP_379981318.1">
    <property type="nucleotide sequence ID" value="NZ_JBHSFV010000012.1"/>
</dbReference>
<organism evidence="6 7">
    <name type="scientific">Dokdonia ponticola</name>
    <dbReference type="NCBI Taxonomy" id="2041041"/>
    <lineage>
        <taxon>Bacteria</taxon>
        <taxon>Pseudomonadati</taxon>
        <taxon>Bacteroidota</taxon>
        <taxon>Flavobacteriia</taxon>
        <taxon>Flavobacteriales</taxon>
        <taxon>Flavobacteriaceae</taxon>
        <taxon>Dokdonia</taxon>
    </lineage>
</organism>
<keyword evidence="2 6" id="KW-0560">Oxidoreductase</keyword>
<evidence type="ECO:0000313" key="6">
    <source>
        <dbReference type="EMBL" id="MFC4635771.1"/>
    </source>
</evidence>
<dbReference type="PANTHER" id="PTHR43774:SF1">
    <property type="entry name" value="PEPTIDE METHIONINE SULFOXIDE REDUCTASE MSRA 2"/>
    <property type="match status" value="1"/>
</dbReference>
<gene>
    <name evidence="6" type="ORF">ACFO3O_17810</name>
</gene>
<accession>A0ABV9I035</accession>
<feature type="domain" description="Peptide methionine sulphoxide reductase MsrA" evidence="5">
    <location>
        <begin position="10"/>
        <end position="146"/>
    </location>
</feature>
<proteinExistence type="predicted"/>
<dbReference type="InterPro" id="IPR036509">
    <property type="entry name" value="Met_Sox_Rdtase_MsrA_sf"/>
</dbReference>
<dbReference type="EMBL" id="JBHSFV010000012">
    <property type="protein sequence ID" value="MFC4635771.1"/>
    <property type="molecule type" value="Genomic_DNA"/>
</dbReference>
<protein>
    <recommendedName>
        <fullName evidence="1">peptide-methionine (S)-S-oxide reductase</fullName>
        <ecNumber evidence="1">1.8.4.11</ecNumber>
    </recommendedName>
</protein>
<dbReference type="Gene3D" id="3.30.1060.10">
    <property type="entry name" value="Peptide methionine sulphoxide reductase MsrA"/>
    <property type="match status" value="1"/>
</dbReference>
<comment type="caution">
    <text evidence="6">The sequence shown here is derived from an EMBL/GenBank/DDBJ whole genome shotgun (WGS) entry which is preliminary data.</text>
</comment>
<dbReference type="EC" id="1.8.4.11" evidence="1"/>
<reference evidence="7" key="1">
    <citation type="journal article" date="2019" name="Int. J. Syst. Evol. Microbiol.">
        <title>The Global Catalogue of Microorganisms (GCM) 10K type strain sequencing project: providing services to taxonomists for standard genome sequencing and annotation.</title>
        <authorList>
            <consortium name="The Broad Institute Genomics Platform"/>
            <consortium name="The Broad Institute Genome Sequencing Center for Infectious Disease"/>
            <person name="Wu L."/>
            <person name="Ma J."/>
        </authorList>
    </citation>
    <scope>NUCLEOTIDE SEQUENCE [LARGE SCALE GENOMIC DNA]</scope>
    <source>
        <strain evidence="7">YJ-61-S</strain>
    </source>
</reference>
<comment type="catalytic activity">
    <reaction evidence="4">
        <text>[thioredoxin]-disulfide + L-methionine + H2O = L-methionine (S)-S-oxide + [thioredoxin]-dithiol</text>
        <dbReference type="Rhea" id="RHEA:19993"/>
        <dbReference type="Rhea" id="RHEA-COMP:10698"/>
        <dbReference type="Rhea" id="RHEA-COMP:10700"/>
        <dbReference type="ChEBI" id="CHEBI:15377"/>
        <dbReference type="ChEBI" id="CHEBI:29950"/>
        <dbReference type="ChEBI" id="CHEBI:50058"/>
        <dbReference type="ChEBI" id="CHEBI:57844"/>
        <dbReference type="ChEBI" id="CHEBI:58772"/>
        <dbReference type="EC" id="1.8.4.11"/>
    </reaction>
</comment>
<dbReference type="Pfam" id="PF01625">
    <property type="entry name" value="PMSR"/>
    <property type="match status" value="1"/>
</dbReference>
<dbReference type="InterPro" id="IPR002569">
    <property type="entry name" value="Met_Sox_Rdtase_MsrA_dom"/>
</dbReference>
<evidence type="ECO:0000256" key="1">
    <source>
        <dbReference type="ARBA" id="ARBA00012502"/>
    </source>
</evidence>